<organism evidence="1 2">
    <name type="scientific">Salmonella enterica subsp. enterica serovar Uganda str. R8-3404</name>
    <dbReference type="NCBI Taxonomy" id="913083"/>
    <lineage>
        <taxon>Bacteria</taxon>
        <taxon>Pseudomonadati</taxon>
        <taxon>Pseudomonadota</taxon>
        <taxon>Gammaproteobacteria</taxon>
        <taxon>Enterobacterales</taxon>
        <taxon>Enterobacteriaceae</taxon>
        <taxon>Salmonella</taxon>
    </lineage>
</organism>
<accession>A0A6C8H4K3</accession>
<dbReference type="Proteomes" id="UP000003915">
    <property type="component" value="Unassembled WGS sequence"/>
</dbReference>
<comment type="caution">
    <text evidence="1">The sequence shown here is derived from an EMBL/GenBank/DDBJ whole genome shotgun (WGS) entry which is preliminary data.</text>
</comment>
<proteinExistence type="predicted"/>
<reference evidence="1 2" key="1">
    <citation type="journal article" date="2011" name="BMC Genomics">
        <title>Genome sequencing reveals diversification of virulence factor content and possible host adaptation in distinct subpopulations of Salmonella enterica.</title>
        <authorList>
            <person name="den Bakker H.C."/>
            <person name="Moreno Switt A.I."/>
            <person name="Govoni G."/>
            <person name="Cummings C.A."/>
            <person name="Ranieri M.L."/>
            <person name="Degoricija L."/>
            <person name="Hoelzer K."/>
            <person name="Rodriguez-Rivera L.D."/>
            <person name="Brown S."/>
            <person name="Bolchacova E."/>
            <person name="Furtado M.R."/>
            <person name="Wiedmann M."/>
        </authorList>
    </citation>
    <scope>NUCLEOTIDE SEQUENCE [LARGE SCALE GENOMIC DNA]</scope>
    <source>
        <strain evidence="1 2">R8-3404</strain>
    </source>
</reference>
<protein>
    <submittedName>
        <fullName evidence="1">Uncharacterized protein</fullName>
    </submittedName>
</protein>
<dbReference type="AlphaFoldDB" id="A0A6C8H4K3"/>
<dbReference type="EMBL" id="AFCV01000363">
    <property type="protein sequence ID" value="EHC94160.1"/>
    <property type="molecule type" value="Genomic_DNA"/>
</dbReference>
<evidence type="ECO:0000313" key="2">
    <source>
        <dbReference type="Proteomes" id="UP000003915"/>
    </source>
</evidence>
<sequence>MSEVEEKSLDKNKIMMLSGVIADLAGLAMATNKIANSATYSSGYKDAKNV</sequence>
<name>A0A6C8H4K3_SALET</name>
<gene>
    <name evidence="1" type="ORF">LTSEUGA_1378</name>
</gene>
<evidence type="ECO:0000313" key="1">
    <source>
        <dbReference type="EMBL" id="EHC94160.1"/>
    </source>
</evidence>